<accession>A0A9J6H5E4</accession>
<dbReference type="EMBL" id="JABSTR010000592">
    <property type="protein sequence ID" value="KAH9382891.1"/>
    <property type="molecule type" value="Genomic_DNA"/>
</dbReference>
<dbReference type="GO" id="GO:0015074">
    <property type="term" value="P:DNA integration"/>
    <property type="evidence" value="ECO:0007669"/>
    <property type="project" value="InterPro"/>
</dbReference>
<organism evidence="3 4">
    <name type="scientific">Haemaphysalis longicornis</name>
    <name type="common">Bush tick</name>
    <dbReference type="NCBI Taxonomy" id="44386"/>
    <lineage>
        <taxon>Eukaryota</taxon>
        <taxon>Metazoa</taxon>
        <taxon>Ecdysozoa</taxon>
        <taxon>Arthropoda</taxon>
        <taxon>Chelicerata</taxon>
        <taxon>Arachnida</taxon>
        <taxon>Acari</taxon>
        <taxon>Parasitiformes</taxon>
        <taxon>Ixodida</taxon>
        <taxon>Ixodoidea</taxon>
        <taxon>Ixodidae</taxon>
        <taxon>Haemaphysalinae</taxon>
        <taxon>Haemaphysalis</taxon>
    </lineage>
</organism>
<name>A0A9J6H5E4_HAELO</name>
<dbReference type="VEuPathDB" id="VectorBase:HLOH_056970"/>
<evidence type="ECO:0000313" key="3">
    <source>
        <dbReference type="EMBL" id="KAH9382891.1"/>
    </source>
</evidence>
<comment type="caution">
    <text evidence="3">The sequence shown here is derived from an EMBL/GenBank/DDBJ whole genome shotgun (WGS) entry which is preliminary data.</text>
</comment>
<evidence type="ECO:0000256" key="1">
    <source>
        <dbReference type="SAM" id="Phobius"/>
    </source>
</evidence>
<dbReference type="GO" id="GO:0006313">
    <property type="term" value="P:DNA transposition"/>
    <property type="evidence" value="ECO:0007669"/>
    <property type="project" value="InterPro"/>
</dbReference>
<protein>
    <recommendedName>
        <fullName evidence="2">Transposase Tc1-like domain-containing protein</fullName>
    </recommendedName>
</protein>
<keyword evidence="4" id="KW-1185">Reference proteome</keyword>
<keyword evidence="1" id="KW-0472">Membrane</keyword>
<dbReference type="AlphaFoldDB" id="A0A9J6H5E4"/>
<feature type="domain" description="Transposase Tc1-like" evidence="2">
    <location>
        <begin position="15"/>
        <end position="73"/>
    </location>
</feature>
<feature type="transmembrane region" description="Helical" evidence="1">
    <location>
        <begin position="122"/>
        <end position="147"/>
    </location>
</feature>
<evidence type="ECO:0000313" key="4">
    <source>
        <dbReference type="Proteomes" id="UP000821853"/>
    </source>
</evidence>
<keyword evidence="1" id="KW-1133">Transmembrane helix</keyword>
<sequence length="153" mass="17208">MRKTTEEEDYAMISAAFSDPLTTAGQIRDSAGIDVCDEVVRHRLREAGLRRGTAAEKLLLSANAKAKRLAFCPEAILTGQQKTGRMFFSPVCAEWNQGGRLYRPDGTKFVYKHEPINARVCIFQGVVLFSGCLFVFCDRCQLLFLLFRHSLLI</sequence>
<reference evidence="3 4" key="1">
    <citation type="journal article" date="2020" name="Cell">
        <title>Large-Scale Comparative Analyses of Tick Genomes Elucidate Their Genetic Diversity and Vector Capacities.</title>
        <authorList>
            <consortium name="Tick Genome and Microbiome Consortium (TIGMIC)"/>
            <person name="Jia N."/>
            <person name="Wang J."/>
            <person name="Shi W."/>
            <person name="Du L."/>
            <person name="Sun Y."/>
            <person name="Zhan W."/>
            <person name="Jiang J.F."/>
            <person name="Wang Q."/>
            <person name="Zhang B."/>
            <person name="Ji P."/>
            <person name="Bell-Sakyi L."/>
            <person name="Cui X.M."/>
            <person name="Yuan T.T."/>
            <person name="Jiang B.G."/>
            <person name="Yang W.F."/>
            <person name="Lam T.T."/>
            <person name="Chang Q.C."/>
            <person name="Ding S.J."/>
            <person name="Wang X.J."/>
            <person name="Zhu J.G."/>
            <person name="Ruan X.D."/>
            <person name="Zhao L."/>
            <person name="Wei J.T."/>
            <person name="Ye R.Z."/>
            <person name="Que T.C."/>
            <person name="Du C.H."/>
            <person name="Zhou Y.H."/>
            <person name="Cheng J.X."/>
            <person name="Dai P.F."/>
            <person name="Guo W.B."/>
            <person name="Han X.H."/>
            <person name="Huang E.J."/>
            <person name="Li L.F."/>
            <person name="Wei W."/>
            <person name="Gao Y.C."/>
            <person name="Liu J.Z."/>
            <person name="Shao H.Z."/>
            <person name="Wang X."/>
            <person name="Wang C.C."/>
            <person name="Yang T.C."/>
            <person name="Huo Q.B."/>
            <person name="Li W."/>
            <person name="Chen H.Y."/>
            <person name="Chen S.E."/>
            <person name="Zhou L.G."/>
            <person name="Ni X.B."/>
            <person name="Tian J.H."/>
            <person name="Sheng Y."/>
            <person name="Liu T."/>
            <person name="Pan Y.S."/>
            <person name="Xia L.Y."/>
            <person name="Li J."/>
            <person name="Zhao F."/>
            <person name="Cao W.C."/>
        </authorList>
    </citation>
    <scope>NUCLEOTIDE SEQUENCE [LARGE SCALE GENOMIC DNA]</scope>
    <source>
        <strain evidence="3">HaeL-2018</strain>
    </source>
</reference>
<evidence type="ECO:0000259" key="2">
    <source>
        <dbReference type="Pfam" id="PF01498"/>
    </source>
</evidence>
<dbReference type="GO" id="GO:0003677">
    <property type="term" value="F:DNA binding"/>
    <property type="evidence" value="ECO:0007669"/>
    <property type="project" value="InterPro"/>
</dbReference>
<keyword evidence="1" id="KW-0812">Transmembrane</keyword>
<dbReference type="InterPro" id="IPR002492">
    <property type="entry name" value="Transposase_Tc1-like"/>
</dbReference>
<gene>
    <name evidence="3" type="ORF">HPB48_023510</name>
</gene>
<dbReference type="Proteomes" id="UP000821853">
    <property type="component" value="Unassembled WGS sequence"/>
</dbReference>
<dbReference type="OrthoDB" id="6376364at2759"/>
<proteinExistence type="predicted"/>
<dbReference type="Pfam" id="PF01498">
    <property type="entry name" value="HTH_Tnp_Tc3_2"/>
    <property type="match status" value="1"/>
</dbReference>